<dbReference type="InterPro" id="IPR004176">
    <property type="entry name" value="Clp_R_N"/>
</dbReference>
<feature type="region of interest" description="Disordered" evidence="2">
    <location>
        <begin position="79"/>
        <end position="102"/>
    </location>
</feature>
<dbReference type="HOGENOM" id="CLU_135476_0_0_11"/>
<evidence type="ECO:0000256" key="2">
    <source>
        <dbReference type="SAM" id="MobiDB-lite"/>
    </source>
</evidence>
<dbReference type="RefSeq" id="WP_012934848.1">
    <property type="nucleotide sequence ID" value="NC_013739.1"/>
</dbReference>
<name>D3FF80_CONWI</name>
<evidence type="ECO:0000313" key="4">
    <source>
        <dbReference type="EMBL" id="ADB51797.1"/>
    </source>
</evidence>
<dbReference type="OrthoDB" id="5115007at2"/>
<organism evidence="4 5">
    <name type="scientific">Conexibacter woesei (strain DSM 14684 / CCUG 47730 / CIP 108061 / JCM 11494 / NBRC 100937 / ID131577)</name>
    <dbReference type="NCBI Taxonomy" id="469383"/>
    <lineage>
        <taxon>Bacteria</taxon>
        <taxon>Bacillati</taxon>
        <taxon>Actinomycetota</taxon>
        <taxon>Thermoleophilia</taxon>
        <taxon>Solirubrobacterales</taxon>
        <taxon>Conexibacteraceae</taxon>
        <taxon>Conexibacter</taxon>
    </lineage>
</organism>
<evidence type="ECO:0000256" key="1">
    <source>
        <dbReference type="PROSITE-ProRule" id="PRU01251"/>
    </source>
</evidence>
<reference evidence="4 5" key="1">
    <citation type="journal article" date="2010" name="Stand. Genomic Sci.">
        <title>Complete genome sequence of Conexibacter woesei type strain (ID131577).</title>
        <authorList>
            <person name="Pukall R."/>
            <person name="Lapidus A."/>
            <person name="Glavina Del Rio T."/>
            <person name="Copeland A."/>
            <person name="Tice H."/>
            <person name="Cheng J.-F."/>
            <person name="Lucas S."/>
            <person name="Chen F."/>
            <person name="Nolan M."/>
            <person name="Bruce D."/>
            <person name="Goodwin L."/>
            <person name="Pitluck S."/>
            <person name="Mavromatis K."/>
            <person name="Ivanova N."/>
            <person name="Ovchinnikova G."/>
            <person name="Pati A."/>
            <person name="Chen A."/>
            <person name="Palaniappan K."/>
            <person name="Land M."/>
            <person name="Hauser L."/>
            <person name="Chang Y.-J."/>
            <person name="Jeffries C.D."/>
            <person name="Chain P."/>
            <person name="Meincke L."/>
            <person name="Sims D."/>
            <person name="Brettin T."/>
            <person name="Detter J.C."/>
            <person name="Rohde M."/>
            <person name="Goeker M."/>
            <person name="Bristow J."/>
            <person name="Eisen J.A."/>
            <person name="Markowitz V."/>
            <person name="Kyrpides N.C."/>
            <person name="Klenk H.-P."/>
            <person name="Hugenholtz P."/>
        </authorList>
    </citation>
    <scope>NUCLEOTIDE SEQUENCE [LARGE SCALE GENOMIC DNA]</scope>
    <source>
        <strain evidence="5">DSM 14684 / CIP 108061 / JCM 11494 / NBRC 100937 / ID131577</strain>
    </source>
</reference>
<dbReference type="Gene3D" id="1.10.1780.10">
    <property type="entry name" value="Clp, N-terminal domain"/>
    <property type="match status" value="1"/>
</dbReference>
<proteinExistence type="predicted"/>
<dbReference type="KEGG" id="cwo:Cwoe_3379"/>
<dbReference type="STRING" id="469383.Cwoe_3379"/>
<dbReference type="InterPro" id="IPR036628">
    <property type="entry name" value="Clp_N_dom_sf"/>
</dbReference>
<dbReference type="Proteomes" id="UP000008229">
    <property type="component" value="Chromosome"/>
</dbReference>
<evidence type="ECO:0000259" key="3">
    <source>
        <dbReference type="PROSITE" id="PS51903"/>
    </source>
</evidence>
<feature type="domain" description="Clp R" evidence="3">
    <location>
        <begin position="1"/>
        <end position="73"/>
    </location>
</feature>
<dbReference type="PROSITE" id="PS51903">
    <property type="entry name" value="CLP_R"/>
    <property type="match status" value="1"/>
</dbReference>
<keyword evidence="1" id="KW-0677">Repeat</keyword>
<protein>
    <submittedName>
        <fullName evidence="4">Clp domain protein</fullName>
    </submittedName>
</protein>
<dbReference type="SUPFAM" id="SSF81923">
    <property type="entry name" value="Double Clp-N motif"/>
    <property type="match status" value="1"/>
</dbReference>
<dbReference type="EMBL" id="CP001854">
    <property type="protein sequence ID" value="ADB51797.1"/>
    <property type="molecule type" value="Genomic_DNA"/>
</dbReference>
<dbReference type="AlphaFoldDB" id="D3FF80"/>
<dbReference type="eggNOG" id="ENOG5032YB1">
    <property type="taxonomic scope" value="Bacteria"/>
</dbReference>
<reference evidence="5" key="2">
    <citation type="submission" date="2010-01" db="EMBL/GenBank/DDBJ databases">
        <title>The complete genome of Conexibacter woesei DSM 14684.</title>
        <authorList>
            <consortium name="US DOE Joint Genome Institute (JGI-PGF)"/>
            <person name="Lucas S."/>
            <person name="Copeland A."/>
            <person name="Lapidus A."/>
            <person name="Glavina del Rio T."/>
            <person name="Dalin E."/>
            <person name="Tice H."/>
            <person name="Bruce D."/>
            <person name="Goodwin L."/>
            <person name="Pitluck S."/>
            <person name="Kyrpides N."/>
            <person name="Mavromatis K."/>
            <person name="Ivanova N."/>
            <person name="Mikhailova N."/>
            <person name="Chertkov O."/>
            <person name="Brettin T."/>
            <person name="Detter J.C."/>
            <person name="Han C."/>
            <person name="Larimer F."/>
            <person name="Land M."/>
            <person name="Hauser L."/>
            <person name="Markowitz V."/>
            <person name="Cheng J.-F."/>
            <person name="Hugenholtz P."/>
            <person name="Woyke T."/>
            <person name="Wu D."/>
            <person name="Pukall R."/>
            <person name="Steenblock K."/>
            <person name="Schneider S."/>
            <person name="Klenk H.-P."/>
            <person name="Eisen J.A."/>
        </authorList>
    </citation>
    <scope>NUCLEOTIDE SEQUENCE [LARGE SCALE GENOMIC DNA]</scope>
    <source>
        <strain evidence="5">DSM 14684 / CIP 108061 / JCM 11494 / NBRC 100937 / ID131577</strain>
    </source>
</reference>
<evidence type="ECO:0000313" key="5">
    <source>
        <dbReference type="Proteomes" id="UP000008229"/>
    </source>
</evidence>
<gene>
    <name evidence="4" type="ordered locus">Cwoe_3379</name>
</gene>
<dbReference type="Pfam" id="PF02861">
    <property type="entry name" value="Clp_N"/>
    <property type="match status" value="1"/>
</dbReference>
<keyword evidence="5" id="KW-1185">Reference proteome</keyword>
<sequence length="163" mass="16926">MKLKNPLKDMRTIRALLEGAEREAQAEGEDRAGAEHLLLSALALPDGTARQAFERAGSDPDALRQAIAAVHADALRGIGIEPPDEQTLPVASRPDASGPMRTGATCQAAFQRASELSRPGHLLGAHVVLAATELTEGVTPRALRAAGVDRDALAAAAQATLDA</sequence>
<accession>D3FF80</accession>